<organism evidence="2 3">
    <name type="scientific">Thermomonas aquatica</name>
    <dbReference type="NCBI Taxonomy" id="2202149"/>
    <lineage>
        <taxon>Bacteria</taxon>
        <taxon>Pseudomonadati</taxon>
        <taxon>Pseudomonadota</taxon>
        <taxon>Gammaproteobacteria</taxon>
        <taxon>Lysobacterales</taxon>
        <taxon>Lysobacteraceae</taxon>
        <taxon>Thermomonas</taxon>
    </lineage>
</organism>
<dbReference type="AlphaFoldDB" id="A0A5B7ZP15"/>
<dbReference type="EMBL" id="CP040871">
    <property type="protein sequence ID" value="QDA56283.1"/>
    <property type="molecule type" value="Genomic_DNA"/>
</dbReference>
<keyword evidence="1" id="KW-0732">Signal</keyword>
<proteinExistence type="predicted"/>
<gene>
    <name evidence="2" type="ORF">FHQ07_02600</name>
</gene>
<dbReference type="Proteomes" id="UP000308149">
    <property type="component" value="Chromosome"/>
</dbReference>
<accession>A0A5B7ZP15</accession>
<dbReference type="RefSeq" id="WP_139715211.1">
    <property type="nucleotide sequence ID" value="NZ_CP040871.1"/>
</dbReference>
<protein>
    <submittedName>
        <fullName evidence="2">Uncharacterized protein</fullName>
    </submittedName>
</protein>
<feature type="chain" id="PRO_5022826126" evidence="1">
    <location>
        <begin position="25"/>
        <end position="153"/>
    </location>
</feature>
<sequence>MLRLAFRCLCLSLAGLLAAPVAQAQDAGRETVVPQENVRFDYAQVLEVNPIYQTLRATRMERVCDTRQPSGGGLSKVVSAVKDRLTGTTTREEREAGLSNCRMAPVVREYRRPIAFDVDYVYKGSKFRTRLAQDPGNRLRVRVSITPQPMAEP</sequence>
<keyword evidence="3" id="KW-1185">Reference proteome</keyword>
<dbReference type="OrthoDB" id="8909257at2"/>
<reference evidence="2 3" key="1">
    <citation type="submission" date="2019-06" db="EMBL/GenBank/DDBJ databases">
        <title>Thermomonas aquatica sp. nov., isolated from an industrial wastewater treatment plant.</title>
        <authorList>
            <person name="Jeon J.H."/>
            <person name="Park D.-S."/>
        </authorList>
    </citation>
    <scope>NUCLEOTIDE SEQUENCE [LARGE SCALE GENOMIC DNA]</scope>
    <source>
        <strain evidence="2 3">SY21</strain>
    </source>
</reference>
<evidence type="ECO:0000313" key="3">
    <source>
        <dbReference type="Proteomes" id="UP000308149"/>
    </source>
</evidence>
<dbReference type="KEGG" id="thes:FHQ07_02600"/>
<evidence type="ECO:0000313" key="2">
    <source>
        <dbReference type="EMBL" id="QDA56283.1"/>
    </source>
</evidence>
<name>A0A5B7ZP15_9GAMM</name>
<feature type="signal peptide" evidence="1">
    <location>
        <begin position="1"/>
        <end position="24"/>
    </location>
</feature>
<evidence type="ECO:0000256" key="1">
    <source>
        <dbReference type="SAM" id="SignalP"/>
    </source>
</evidence>